<evidence type="ECO:0000313" key="3">
    <source>
        <dbReference type="Proteomes" id="UP001055172"/>
    </source>
</evidence>
<name>A0AA37LN80_9PEZI</name>
<keyword evidence="3" id="KW-1185">Reference proteome</keyword>
<sequence length="168" mass="19467">MSCLGAILLLDEADVFLEKRNLHEIARNALVSIFLRQLEYFQGILFLTTNRVETFDDAFQSRIHIALRYESLTQKAKKSIFKIFVERVRVLERVNLKPFSEEDYDNLAKHDLNGRQIKNTVRTAQALAVNKGEALGMEHIKQVLDVQNSFDLHLKGGESYKDAMRSYY</sequence>
<gene>
    <name evidence="2" type="ORF">ColLi_01643</name>
</gene>
<dbReference type="SUPFAM" id="SSF52540">
    <property type="entry name" value="P-loop containing nucleoside triphosphate hydrolases"/>
    <property type="match status" value="1"/>
</dbReference>
<dbReference type="GO" id="GO:0005524">
    <property type="term" value="F:ATP binding"/>
    <property type="evidence" value="ECO:0007669"/>
    <property type="project" value="InterPro"/>
</dbReference>
<dbReference type="GO" id="GO:0016887">
    <property type="term" value="F:ATP hydrolysis activity"/>
    <property type="evidence" value="ECO:0007669"/>
    <property type="project" value="InterPro"/>
</dbReference>
<dbReference type="Proteomes" id="UP001055172">
    <property type="component" value="Unassembled WGS sequence"/>
</dbReference>
<accession>A0AA37LN80</accession>
<protein>
    <recommendedName>
        <fullName evidence="1">ATPase AAA-type core domain-containing protein</fullName>
    </recommendedName>
</protein>
<dbReference type="Pfam" id="PF00004">
    <property type="entry name" value="AAA"/>
    <property type="match status" value="1"/>
</dbReference>
<dbReference type="Gene3D" id="3.40.50.300">
    <property type="entry name" value="P-loop containing nucleotide triphosphate hydrolases"/>
    <property type="match status" value="1"/>
</dbReference>
<comment type="caution">
    <text evidence="2">The sequence shown here is derived from an EMBL/GenBank/DDBJ whole genome shotgun (WGS) entry which is preliminary data.</text>
</comment>
<dbReference type="AlphaFoldDB" id="A0AA37LN80"/>
<dbReference type="PANTHER" id="PTHR46411">
    <property type="entry name" value="FAMILY ATPASE, PUTATIVE-RELATED"/>
    <property type="match status" value="1"/>
</dbReference>
<feature type="domain" description="ATPase AAA-type core" evidence="1">
    <location>
        <begin position="6"/>
        <end position="67"/>
    </location>
</feature>
<dbReference type="InterPro" id="IPR003959">
    <property type="entry name" value="ATPase_AAA_core"/>
</dbReference>
<evidence type="ECO:0000313" key="2">
    <source>
        <dbReference type="EMBL" id="GJC78805.1"/>
    </source>
</evidence>
<proteinExistence type="predicted"/>
<dbReference type="InterPro" id="IPR027417">
    <property type="entry name" value="P-loop_NTPase"/>
</dbReference>
<organism evidence="2 3">
    <name type="scientific">Colletotrichum liriopes</name>
    <dbReference type="NCBI Taxonomy" id="708192"/>
    <lineage>
        <taxon>Eukaryota</taxon>
        <taxon>Fungi</taxon>
        <taxon>Dikarya</taxon>
        <taxon>Ascomycota</taxon>
        <taxon>Pezizomycotina</taxon>
        <taxon>Sordariomycetes</taxon>
        <taxon>Hypocreomycetidae</taxon>
        <taxon>Glomerellales</taxon>
        <taxon>Glomerellaceae</taxon>
        <taxon>Colletotrichum</taxon>
        <taxon>Colletotrichum spaethianum species complex</taxon>
    </lineage>
</organism>
<evidence type="ECO:0000259" key="1">
    <source>
        <dbReference type="Pfam" id="PF00004"/>
    </source>
</evidence>
<dbReference type="EMBL" id="BPPX01000003">
    <property type="protein sequence ID" value="GJC78805.1"/>
    <property type="molecule type" value="Genomic_DNA"/>
</dbReference>
<reference evidence="2 3" key="1">
    <citation type="submission" date="2021-07" db="EMBL/GenBank/DDBJ databases">
        <title>Genome data of Colletotrichum spaethianum.</title>
        <authorList>
            <person name="Utami Y.D."/>
            <person name="Hiruma K."/>
        </authorList>
    </citation>
    <scope>NUCLEOTIDE SEQUENCE [LARGE SCALE GENOMIC DNA]</scope>
    <source>
        <strain evidence="2 3">MAFF 242679</strain>
    </source>
</reference>
<dbReference type="PANTHER" id="PTHR46411:SF1">
    <property type="entry name" value="FAMILY ATPASE, PUTATIVE (AFU_ORTHOLOGUE AFUA_7G05752)-RELATED"/>
    <property type="match status" value="1"/>
</dbReference>